<organism evidence="3 4">
    <name type="scientific">Cylindrospermum stagnale PCC 7417</name>
    <dbReference type="NCBI Taxonomy" id="56107"/>
    <lineage>
        <taxon>Bacteria</taxon>
        <taxon>Bacillati</taxon>
        <taxon>Cyanobacteriota</taxon>
        <taxon>Cyanophyceae</taxon>
        <taxon>Nostocales</taxon>
        <taxon>Nostocaceae</taxon>
        <taxon>Cylindrospermum</taxon>
    </lineage>
</organism>
<dbReference type="eggNOG" id="COG0438">
    <property type="taxonomic scope" value="Bacteria"/>
</dbReference>
<dbReference type="GO" id="GO:0016757">
    <property type="term" value="F:glycosyltransferase activity"/>
    <property type="evidence" value="ECO:0007669"/>
    <property type="project" value="InterPro"/>
</dbReference>
<dbReference type="SUPFAM" id="SSF53756">
    <property type="entry name" value="UDP-Glycosyltransferase/glycogen phosphorylase"/>
    <property type="match status" value="1"/>
</dbReference>
<name>K9WSK7_9NOST</name>
<dbReference type="KEGG" id="csg:Cylst_0437"/>
<reference evidence="3 4" key="1">
    <citation type="submission" date="2012-06" db="EMBL/GenBank/DDBJ databases">
        <title>Finished chromosome of genome of Cylindrospermum stagnale PCC 7417.</title>
        <authorList>
            <consortium name="US DOE Joint Genome Institute"/>
            <person name="Gugger M."/>
            <person name="Coursin T."/>
            <person name="Rippka R."/>
            <person name="Tandeau De Marsac N."/>
            <person name="Huntemann M."/>
            <person name="Wei C.-L."/>
            <person name="Han J."/>
            <person name="Detter J.C."/>
            <person name="Han C."/>
            <person name="Tapia R."/>
            <person name="Chen A."/>
            <person name="Kyrpides N."/>
            <person name="Mavromatis K."/>
            <person name="Markowitz V."/>
            <person name="Szeto E."/>
            <person name="Ivanova N."/>
            <person name="Pagani I."/>
            <person name="Pati A."/>
            <person name="Goodwin L."/>
            <person name="Nordberg H.P."/>
            <person name="Cantor M.N."/>
            <person name="Hua S.X."/>
            <person name="Woyke T."/>
            <person name="Kerfeld C.A."/>
        </authorList>
    </citation>
    <scope>NUCLEOTIDE SEQUENCE [LARGE SCALE GENOMIC DNA]</scope>
    <source>
        <strain evidence="3 4">PCC 7417</strain>
    </source>
</reference>
<feature type="domain" description="Glycosyl transferase family 1" evidence="1">
    <location>
        <begin position="197"/>
        <end position="363"/>
    </location>
</feature>
<keyword evidence="3" id="KW-0808">Transferase</keyword>
<dbReference type="OrthoDB" id="9787111at2"/>
<evidence type="ECO:0000259" key="2">
    <source>
        <dbReference type="Pfam" id="PF13439"/>
    </source>
</evidence>
<dbReference type="STRING" id="56107.Cylst_0437"/>
<dbReference type="InterPro" id="IPR001296">
    <property type="entry name" value="Glyco_trans_1"/>
</dbReference>
<proteinExistence type="predicted"/>
<evidence type="ECO:0000313" key="3">
    <source>
        <dbReference type="EMBL" id="AFZ22784.1"/>
    </source>
</evidence>
<dbReference type="InterPro" id="IPR028098">
    <property type="entry name" value="Glyco_trans_4-like_N"/>
</dbReference>
<dbReference type="CDD" id="cd03801">
    <property type="entry name" value="GT4_PimA-like"/>
    <property type="match status" value="1"/>
</dbReference>
<accession>K9WSK7</accession>
<dbReference type="Pfam" id="PF00534">
    <property type="entry name" value="Glycos_transf_1"/>
    <property type="match status" value="1"/>
</dbReference>
<dbReference type="HOGENOM" id="CLU_009583_0_3_3"/>
<dbReference type="Gene3D" id="3.40.50.2000">
    <property type="entry name" value="Glycogen Phosphorylase B"/>
    <property type="match status" value="2"/>
</dbReference>
<dbReference type="PANTHER" id="PTHR45947">
    <property type="entry name" value="SULFOQUINOVOSYL TRANSFERASE SQD2"/>
    <property type="match status" value="1"/>
</dbReference>
<dbReference type="PATRIC" id="fig|56107.3.peg.481"/>
<dbReference type="PANTHER" id="PTHR45947:SF3">
    <property type="entry name" value="SULFOQUINOVOSYL TRANSFERASE SQD2"/>
    <property type="match status" value="1"/>
</dbReference>
<dbReference type="AlphaFoldDB" id="K9WSK7"/>
<feature type="domain" description="Glycosyltransferase subfamily 4-like N-terminal" evidence="2">
    <location>
        <begin position="15"/>
        <end position="186"/>
    </location>
</feature>
<dbReference type="InterPro" id="IPR050194">
    <property type="entry name" value="Glycosyltransferase_grp1"/>
</dbReference>
<dbReference type="RefSeq" id="WP_015206041.1">
    <property type="nucleotide sequence ID" value="NC_019757.1"/>
</dbReference>
<evidence type="ECO:0000313" key="4">
    <source>
        <dbReference type="Proteomes" id="UP000010475"/>
    </source>
</evidence>
<protein>
    <submittedName>
        <fullName evidence="3">Glycosyltransferase</fullName>
    </submittedName>
</protein>
<sequence length="391" mass="44893">MHIIVLELEPTSFRGGQELSLFDVCYGLAQRGHTISLLYTKVGNLLERYQEFCRDVVKVNRFTIYPPQYNFHLLADIWQLQRKIPTTKNSIVLSNQYQDAYFASALALSKNIPHICYLHLPPPDQILELKGVKQFIRDSYIRWQWNIGLKGVNQFIAVSHQTKWDWVNCGLHEQKIHVVHNGINLEVYKPPTDFCLIRKQWNIPQDIRVISYVGRLDKEKGLETLIKAFALLNKNVAKTKLLIAGKSLHQGIDYQKSLEQLSTQLGIENHIEFLGHITNTANLYQVSDVTVLPSLWSEPFGRVVIESMACGTPVVGSRIGGITEILTGKFQNGLFEPGNERNLSDTLNQIINWRNNLPELGKQCRQHILSQFNVEKMINGVEQVLDYRYAR</sequence>
<keyword evidence="4" id="KW-1185">Reference proteome</keyword>
<dbReference type="Pfam" id="PF13439">
    <property type="entry name" value="Glyco_transf_4"/>
    <property type="match status" value="1"/>
</dbReference>
<dbReference type="EMBL" id="CP003642">
    <property type="protein sequence ID" value="AFZ22784.1"/>
    <property type="molecule type" value="Genomic_DNA"/>
</dbReference>
<dbReference type="Proteomes" id="UP000010475">
    <property type="component" value="Chromosome"/>
</dbReference>
<gene>
    <name evidence="3" type="ORF">Cylst_0437</name>
</gene>
<evidence type="ECO:0000259" key="1">
    <source>
        <dbReference type="Pfam" id="PF00534"/>
    </source>
</evidence>